<reference evidence="1 2" key="1">
    <citation type="submission" date="2019-02" db="EMBL/GenBank/DDBJ databases">
        <title>Deep-cultivation of Planctomycetes and their phenomic and genomic characterization uncovers novel biology.</title>
        <authorList>
            <person name="Wiegand S."/>
            <person name="Jogler M."/>
            <person name="Boedeker C."/>
            <person name="Pinto D."/>
            <person name="Vollmers J."/>
            <person name="Rivas-Marin E."/>
            <person name="Kohn T."/>
            <person name="Peeters S.H."/>
            <person name="Heuer A."/>
            <person name="Rast P."/>
            <person name="Oberbeckmann S."/>
            <person name="Bunk B."/>
            <person name="Jeske O."/>
            <person name="Meyerdierks A."/>
            <person name="Storesund J.E."/>
            <person name="Kallscheuer N."/>
            <person name="Luecker S."/>
            <person name="Lage O.M."/>
            <person name="Pohl T."/>
            <person name="Merkel B.J."/>
            <person name="Hornburger P."/>
            <person name="Mueller R.-W."/>
            <person name="Bruemmer F."/>
            <person name="Labrenz M."/>
            <person name="Spormann A.M."/>
            <person name="Op Den Camp H."/>
            <person name="Overmann J."/>
            <person name="Amann R."/>
            <person name="Jetten M.S.M."/>
            <person name="Mascher T."/>
            <person name="Medema M.H."/>
            <person name="Devos D.P."/>
            <person name="Kaster A.-K."/>
            <person name="Ovreas L."/>
            <person name="Rohde M."/>
            <person name="Galperin M.Y."/>
            <person name="Jogler C."/>
        </authorList>
    </citation>
    <scope>NUCLEOTIDE SEQUENCE [LARGE SCALE GENOMIC DNA]</scope>
    <source>
        <strain evidence="1 2">Pla52n</strain>
    </source>
</reference>
<organism evidence="1 2">
    <name type="scientific">Stieleria varia</name>
    <dbReference type="NCBI Taxonomy" id="2528005"/>
    <lineage>
        <taxon>Bacteria</taxon>
        <taxon>Pseudomonadati</taxon>
        <taxon>Planctomycetota</taxon>
        <taxon>Planctomycetia</taxon>
        <taxon>Pirellulales</taxon>
        <taxon>Pirellulaceae</taxon>
        <taxon>Stieleria</taxon>
    </lineage>
</organism>
<accession>A0A5C6AP59</accession>
<comment type="caution">
    <text evidence="1">The sequence shown here is derived from an EMBL/GenBank/DDBJ whole genome shotgun (WGS) entry which is preliminary data.</text>
</comment>
<gene>
    <name evidence="1" type="ORF">Pla52n_42650</name>
</gene>
<evidence type="ECO:0000313" key="1">
    <source>
        <dbReference type="EMBL" id="TWU00896.1"/>
    </source>
</evidence>
<sequence length="69" mass="7460">MGPAIAAKWGTVVASQPRVQYRGWGAEPSGETDGRERTGGMAWADWLGRIRTAGPATQSPQLPLVFYLM</sequence>
<keyword evidence="2" id="KW-1185">Reference proteome</keyword>
<name>A0A5C6AP59_9BACT</name>
<dbReference type="EMBL" id="SJPN01000005">
    <property type="protein sequence ID" value="TWU00896.1"/>
    <property type="molecule type" value="Genomic_DNA"/>
</dbReference>
<proteinExistence type="predicted"/>
<evidence type="ECO:0000313" key="2">
    <source>
        <dbReference type="Proteomes" id="UP000320176"/>
    </source>
</evidence>
<dbReference type="Proteomes" id="UP000320176">
    <property type="component" value="Unassembled WGS sequence"/>
</dbReference>
<dbReference type="AlphaFoldDB" id="A0A5C6AP59"/>
<protein>
    <submittedName>
        <fullName evidence="1">Uncharacterized protein</fullName>
    </submittedName>
</protein>